<sequence length="72" mass="8291">MSFLHIYTDINGMKVIGVSPGVILFTVIIILILIDIIFLLVMKYKYTIGFKNRKLVEYIDKAIKKEDTDPTI</sequence>
<feature type="transmembrane region" description="Helical" evidence="1">
    <location>
        <begin position="20"/>
        <end position="41"/>
    </location>
</feature>
<name>A0A3D8H9S7_9BACT</name>
<accession>A0A3D8H9S7</accession>
<protein>
    <submittedName>
        <fullName evidence="2">Uncharacterized protein</fullName>
    </submittedName>
</protein>
<keyword evidence="1" id="KW-0812">Transmembrane</keyword>
<organism evidence="2 3">
    <name type="scientific">Parabacteroides acidifaciens</name>
    <dbReference type="NCBI Taxonomy" id="2290935"/>
    <lineage>
        <taxon>Bacteria</taxon>
        <taxon>Pseudomonadati</taxon>
        <taxon>Bacteroidota</taxon>
        <taxon>Bacteroidia</taxon>
        <taxon>Bacteroidales</taxon>
        <taxon>Tannerellaceae</taxon>
        <taxon>Parabacteroides</taxon>
    </lineage>
</organism>
<evidence type="ECO:0000313" key="2">
    <source>
        <dbReference type="EMBL" id="RDU47765.1"/>
    </source>
</evidence>
<keyword evidence="1" id="KW-0472">Membrane</keyword>
<evidence type="ECO:0000313" key="3">
    <source>
        <dbReference type="Proteomes" id="UP000256321"/>
    </source>
</evidence>
<keyword evidence="1" id="KW-1133">Transmembrane helix</keyword>
<gene>
    <name evidence="2" type="ORF">DWU89_17945</name>
</gene>
<dbReference type="AlphaFoldDB" id="A0A3D8H9S7"/>
<comment type="caution">
    <text evidence="2">The sequence shown here is derived from an EMBL/GenBank/DDBJ whole genome shotgun (WGS) entry which is preliminary data.</text>
</comment>
<dbReference type="EMBL" id="QREV01000062">
    <property type="protein sequence ID" value="RDU47765.1"/>
    <property type="molecule type" value="Genomic_DNA"/>
</dbReference>
<dbReference type="Proteomes" id="UP000256321">
    <property type="component" value="Unassembled WGS sequence"/>
</dbReference>
<proteinExistence type="predicted"/>
<reference evidence="2 3" key="1">
    <citation type="submission" date="2018-07" db="EMBL/GenBank/DDBJ databases">
        <title>Parabacteroides acidifaciens nov. sp., isolated from human feces.</title>
        <authorList>
            <person name="Wang Y.J."/>
        </authorList>
    </citation>
    <scope>NUCLEOTIDE SEQUENCE [LARGE SCALE GENOMIC DNA]</scope>
    <source>
        <strain evidence="2 3">426-9</strain>
    </source>
</reference>
<evidence type="ECO:0000256" key="1">
    <source>
        <dbReference type="SAM" id="Phobius"/>
    </source>
</evidence>